<dbReference type="EMBL" id="CAUYUJ010005465">
    <property type="protein sequence ID" value="CAK0813755.1"/>
    <property type="molecule type" value="Genomic_DNA"/>
</dbReference>
<feature type="non-terminal residue" evidence="2">
    <location>
        <position position="1136"/>
    </location>
</feature>
<accession>A0ABN9R5U1</accession>
<dbReference type="Proteomes" id="UP001189429">
    <property type="component" value="Unassembled WGS sequence"/>
</dbReference>
<evidence type="ECO:0000313" key="3">
    <source>
        <dbReference type="Proteomes" id="UP001189429"/>
    </source>
</evidence>
<sequence>MAAPSTPAPCISSFITDGPRMCCSCGVKSDKPGQGWAKYTVINKGKESERREPIEDLCDICPLGVVHGQFDFASKSGLESAVRSNPSVGARVHAAGLAAKDKGLGKQTFQMQSAEEVTSTTAELVQWGKLIDKDQFSTQFGFDPETKDIKESSIEGRYGTKAGYCVEDVEAGCQIRFSTTFQVSGTATIVPPERQVRENQGMDVFKRGAFKVVGTEGMQVTPYSAADLDIIKREVLAEQDRAMQDFAAANAQAPDGSAMTDEGPQPMEVETMEVMLADENEEEAAAPPSKGSGGRGRKGKGRGDTSAGRARGEGDSGGRGQRRRLSDASSACGSAAATPATPSPASKMARSSYSEKVPRPGGGGGQLPKGQTYINKVADIHSILDGSYTPNMDLYQLRRLMNSLTGEDGRVSDPGLFQQMKSASELAAHAKEMAPTRLMLLDDATLKVSLKALKSRGVILQLVTKKGLWHRQVVAAVKDLNFQKLSQLFLGSPSGSSDEARACRNEQEDPKSQMRSKMGLGPGDSTWPTLMSEIEIQDRVECLSYVIVDLVLLPVVVAGSMQGYTQKVLQCCKVVLDILTNNQELVQIKTCCRGVAAILDPLPGACGSEPADVEFVWAEEEEGGHHDDPSEHQKRMTLLRKAITGEATIKALYAQWEASLLLPDQTGEVANLRTAVDALKGDTADANKFRDVFKLMPKLQMNLRDGALQDIETEVMSCVAERVKEIQGIDQMEGDRLARCLAEFYPDANACMIGCKPGAFKTSLKKELGVLAPLQAASQSLQMVVALDNACKSIEEGPGGGVILADSVDEQGRINDDWAKLFEARKACHGQKIPPLAGDDDQRNISIRAFYRRIWDIIQSQPFSEWHGLDACRINLVKDIGDMLPQEERANGSDIAFQMAIRIVEIHSIMVFLGMCEPDAKSQEVDKLTRTLALAPIKAPAEDDAETIRMLRSLTDGLRQVKQDANDLRVRLICEFLAAVATDIETIQAKLTKNAYGGKNGHSWKQPLNANSPIAEVREAGDKHLLKLNGQDMIDDWKKGLEVVRAAQKLVAKYKDVDGVKESRALKGTDEAIKQCFVVVRVARVTITEAQLLNCEGDPSKEDAKKWVKLLASCGADPSSMHPVLYAMLQKVLQAQ</sequence>
<protein>
    <submittedName>
        <fullName evidence="2">Uncharacterized protein</fullName>
    </submittedName>
</protein>
<evidence type="ECO:0000256" key="1">
    <source>
        <dbReference type="SAM" id="MobiDB-lite"/>
    </source>
</evidence>
<feature type="compositionally biased region" description="Low complexity" evidence="1">
    <location>
        <begin position="327"/>
        <end position="346"/>
    </location>
</feature>
<organism evidence="2 3">
    <name type="scientific">Prorocentrum cordatum</name>
    <dbReference type="NCBI Taxonomy" id="2364126"/>
    <lineage>
        <taxon>Eukaryota</taxon>
        <taxon>Sar</taxon>
        <taxon>Alveolata</taxon>
        <taxon>Dinophyceae</taxon>
        <taxon>Prorocentrales</taxon>
        <taxon>Prorocentraceae</taxon>
        <taxon>Prorocentrum</taxon>
    </lineage>
</organism>
<name>A0ABN9R5U1_9DINO</name>
<gene>
    <name evidence="2" type="ORF">PCOR1329_LOCUS17571</name>
</gene>
<feature type="region of interest" description="Disordered" evidence="1">
    <location>
        <begin position="281"/>
        <end position="370"/>
    </location>
</feature>
<keyword evidence="3" id="KW-1185">Reference proteome</keyword>
<evidence type="ECO:0000313" key="2">
    <source>
        <dbReference type="EMBL" id="CAK0813755.1"/>
    </source>
</evidence>
<comment type="caution">
    <text evidence="2">The sequence shown here is derived from an EMBL/GenBank/DDBJ whole genome shotgun (WGS) entry which is preliminary data.</text>
</comment>
<feature type="compositionally biased region" description="Basic and acidic residues" evidence="1">
    <location>
        <begin position="498"/>
        <end position="512"/>
    </location>
</feature>
<reference evidence="2" key="1">
    <citation type="submission" date="2023-10" db="EMBL/GenBank/DDBJ databases">
        <authorList>
            <person name="Chen Y."/>
            <person name="Shah S."/>
            <person name="Dougan E. K."/>
            <person name="Thang M."/>
            <person name="Chan C."/>
        </authorList>
    </citation>
    <scope>NUCLEOTIDE SEQUENCE [LARGE SCALE GENOMIC DNA]</scope>
</reference>
<proteinExistence type="predicted"/>
<feature type="region of interest" description="Disordered" evidence="1">
    <location>
        <begin position="493"/>
        <end position="522"/>
    </location>
</feature>